<name>A0ABW6UWZ7_9ACTN</name>
<evidence type="ECO:0000313" key="1">
    <source>
        <dbReference type="EMBL" id="MFF4527059.1"/>
    </source>
</evidence>
<organism evidence="1 2">
    <name type="scientific">Streptomyces bluensis</name>
    <dbReference type="NCBI Taxonomy" id="33897"/>
    <lineage>
        <taxon>Bacteria</taxon>
        <taxon>Bacillati</taxon>
        <taxon>Actinomycetota</taxon>
        <taxon>Actinomycetes</taxon>
        <taxon>Kitasatosporales</taxon>
        <taxon>Streptomycetaceae</taxon>
        <taxon>Streptomyces</taxon>
    </lineage>
</organism>
<protein>
    <submittedName>
        <fullName evidence="1">Uncharacterized protein</fullName>
    </submittedName>
</protein>
<gene>
    <name evidence="1" type="ORF">ACFY1D_37440</name>
</gene>
<dbReference type="RefSeq" id="WP_387892559.1">
    <property type="nucleotide sequence ID" value="NZ_JBIAWJ010000031.1"/>
</dbReference>
<proteinExistence type="predicted"/>
<accession>A0ABW6UWZ7</accession>
<dbReference type="EMBL" id="JBIAWJ010000031">
    <property type="protein sequence ID" value="MFF4527059.1"/>
    <property type="molecule type" value="Genomic_DNA"/>
</dbReference>
<sequence length="189" mass="20966">MGAGDEDAETAAQQLTLMAAHYVRRQPAPPQPGTIRGTGGPTYPPLPIDTGIVDRMRRSIAQVTDYVQSHVPDAGDAPQNAAVYAWMVEATRHLDDKRRLAAEAIVYRQTLEHALAMGETEVVHAFLKRQPCPDCRCWASLTWVSGATRAVCINRRCVNEHGQAHSYPLAYLVHRHIRTRKQSPARHAT</sequence>
<dbReference type="Proteomes" id="UP001602058">
    <property type="component" value="Unassembled WGS sequence"/>
</dbReference>
<reference evidence="1 2" key="1">
    <citation type="submission" date="2024-10" db="EMBL/GenBank/DDBJ databases">
        <title>The Natural Products Discovery Center: Release of the First 8490 Sequenced Strains for Exploring Actinobacteria Biosynthetic Diversity.</title>
        <authorList>
            <person name="Kalkreuter E."/>
            <person name="Kautsar S.A."/>
            <person name="Yang D."/>
            <person name="Bader C.D."/>
            <person name="Teijaro C.N."/>
            <person name="Fluegel L."/>
            <person name="Davis C.M."/>
            <person name="Simpson J.R."/>
            <person name="Lauterbach L."/>
            <person name="Steele A.D."/>
            <person name="Gui C."/>
            <person name="Meng S."/>
            <person name="Li G."/>
            <person name="Viehrig K."/>
            <person name="Ye F."/>
            <person name="Su P."/>
            <person name="Kiefer A.F."/>
            <person name="Nichols A."/>
            <person name="Cepeda A.J."/>
            <person name="Yan W."/>
            <person name="Fan B."/>
            <person name="Jiang Y."/>
            <person name="Adhikari A."/>
            <person name="Zheng C.-J."/>
            <person name="Schuster L."/>
            <person name="Cowan T.M."/>
            <person name="Smanski M.J."/>
            <person name="Chevrette M.G."/>
            <person name="De Carvalho L.P.S."/>
            <person name="Shen B."/>
        </authorList>
    </citation>
    <scope>NUCLEOTIDE SEQUENCE [LARGE SCALE GENOMIC DNA]</scope>
    <source>
        <strain evidence="1 2">NPDC001390</strain>
    </source>
</reference>
<comment type="caution">
    <text evidence="1">The sequence shown here is derived from an EMBL/GenBank/DDBJ whole genome shotgun (WGS) entry which is preliminary data.</text>
</comment>
<keyword evidence="2" id="KW-1185">Reference proteome</keyword>
<evidence type="ECO:0000313" key="2">
    <source>
        <dbReference type="Proteomes" id="UP001602058"/>
    </source>
</evidence>